<dbReference type="FunCoup" id="A0A163JBX2">
    <property type="interactions" value="1011"/>
</dbReference>
<evidence type="ECO:0000313" key="11">
    <source>
        <dbReference type="EMBL" id="SAL99445.1"/>
    </source>
</evidence>
<protein>
    <recommendedName>
        <fullName evidence="10">GOLD domain-containing protein</fullName>
    </recommendedName>
</protein>
<comment type="subcellular location">
    <subcellularLocation>
        <location evidence="7">Endomembrane system</location>
        <topology evidence="7">Single-pass membrane protein</topology>
    </subcellularLocation>
    <subcellularLocation>
        <location evidence="1 8">Membrane</location>
        <topology evidence="1 8">Single-pass type I membrane protein</topology>
    </subcellularLocation>
</comment>
<evidence type="ECO:0000256" key="8">
    <source>
        <dbReference type="RuleBase" id="RU003827"/>
    </source>
</evidence>
<gene>
    <name evidence="11" type="primary">ABSGL_05059.1 scaffold 6272</name>
</gene>
<dbReference type="SUPFAM" id="SSF101576">
    <property type="entry name" value="Supernatant protein factor (SPF), C-terminal domain"/>
    <property type="match status" value="1"/>
</dbReference>
<reference evidence="11" key="1">
    <citation type="submission" date="2016-04" db="EMBL/GenBank/DDBJ databases">
        <authorList>
            <person name="Evans L.H."/>
            <person name="Alamgir A."/>
            <person name="Owens N."/>
            <person name="Weber N.D."/>
            <person name="Virtaneva K."/>
            <person name="Barbian K."/>
            <person name="Babar A."/>
            <person name="Rosenke K."/>
        </authorList>
    </citation>
    <scope>NUCLEOTIDE SEQUENCE [LARGE SCALE GENOMIC DNA]</scope>
    <source>
        <strain evidence="11">CBS 101.48</strain>
    </source>
</reference>
<dbReference type="GO" id="GO:0016020">
    <property type="term" value="C:membrane"/>
    <property type="evidence" value="ECO:0007669"/>
    <property type="project" value="UniProtKB-SubCell"/>
</dbReference>
<evidence type="ECO:0000259" key="10">
    <source>
        <dbReference type="PROSITE" id="PS50866"/>
    </source>
</evidence>
<dbReference type="InterPro" id="IPR015720">
    <property type="entry name" value="Emp24-like"/>
</dbReference>
<dbReference type="PANTHER" id="PTHR22811">
    <property type="entry name" value="TRANSMEMBRANE EMP24 DOMAIN-CONTAINING PROTEIN"/>
    <property type="match status" value="1"/>
</dbReference>
<dbReference type="SMART" id="SM01190">
    <property type="entry name" value="EMP24_GP25L"/>
    <property type="match status" value="1"/>
</dbReference>
<feature type="domain" description="GOLD" evidence="10">
    <location>
        <begin position="29"/>
        <end position="111"/>
    </location>
</feature>
<evidence type="ECO:0000256" key="5">
    <source>
        <dbReference type="ARBA" id="ARBA00022989"/>
    </source>
</evidence>
<feature type="chain" id="PRO_5007843343" description="GOLD domain-containing protein" evidence="9">
    <location>
        <begin position="20"/>
        <end position="197"/>
    </location>
</feature>
<evidence type="ECO:0000256" key="4">
    <source>
        <dbReference type="ARBA" id="ARBA00022729"/>
    </source>
</evidence>
<dbReference type="InParanoid" id="A0A163JBX2"/>
<dbReference type="Pfam" id="PF01105">
    <property type="entry name" value="EMP24_GP25L"/>
    <property type="match status" value="1"/>
</dbReference>
<keyword evidence="5" id="KW-1133">Transmembrane helix</keyword>
<comment type="similarity">
    <text evidence="2 8">Belongs to the EMP24/GP25L family.</text>
</comment>
<dbReference type="InterPro" id="IPR036598">
    <property type="entry name" value="GOLD_dom_sf"/>
</dbReference>
<evidence type="ECO:0000256" key="1">
    <source>
        <dbReference type="ARBA" id="ARBA00004479"/>
    </source>
</evidence>
<keyword evidence="4 9" id="KW-0732">Signal</keyword>
<organism evidence="11">
    <name type="scientific">Absidia glauca</name>
    <name type="common">Pin mould</name>
    <dbReference type="NCBI Taxonomy" id="4829"/>
    <lineage>
        <taxon>Eukaryota</taxon>
        <taxon>Fungi</taxon>
        <taxon>Fungi incertae sedis</taxon>
        <taxon>Mucoromycota</taxon>
        <taxon>Mucoromycotina</taxon>
        <taxon>Mucoromycetes</taxon>
        <taxon>Mucorales</taxon>
        <taxon>Cunninghamellaceae</taxon>
        <taxon>Absidia</taxon>
    </lineage>
</organism>
<evidence type="ECO:0000256" key="2">
    <source>
        <dbReference type="ARBA" id="ARBA00007104"/>
    </source>
</evidence>
<dbReference type="EMBL" id="LT552697">
    <property type="protein sequence ID" value="SAL99445.1"/>
    <property type="molecule type" value="Genomic_DNA"/>
</dbReference>
<dbReference type="PROSITE" id="PS50866">
    <property type="entry name" value="GOLD"/>
    <property type="match status" value="1"/>
</dbReference>
<keyword evidence="6" id="KW-0472">Membrane</keyword>
<accession>A0A163JBX2</accession>
<dbReference type="GO" id="GO:0012505">
    <property type="term" value="C:endomembrane system"/>
    <property type="evidence" value="ECO:0007669"/>
    <property type="project" value="UniProtKB-SubCell"/>
</dbReference>
<evidence type="ECO:0000256" key="6">
    <source>
        <dbReference type="ARBA" id="ARBA00023136"/>
    </source>
</evidence>
<dbReference type="OrthoDB" id="62956at2759"/>
<evidence type="ECO:0000256" key="7">
    <source>
        <dbReference type="ARBA" id="ARBA00037847"/>
    </source>
</evidence>
<name>A0A163JBX2_ABSGL</name>
<evidence type="ECO:0000256" key="3">
    <source>
        <dbReference type="ARBA" id="ARBA00022692"/>
    </source>
</evidence>
<dbReference type="OMA" id="QEKMMET"/>
<dbReference type="InterPro" id="IPR009038">
    <property type="entry name" value="GOLD_dom"/>
</dbReference>
<proteinExistence type="inferred from homology"/>
<evidence type="ECO:0000256" key="9">
    <source>
        <dbReference type="SAM" id="SignalP"/>
    </source>
</evidence>
<sequence>MRGLFRIAALFCLFYLIQAISIDIEPHNEECFFEDMNIGDRLTVTFQVEAGGNLDIDFMLRDSDDDLITSVARESSGHYVVTATKKGKYTYCFSNRMSSVTAKSINFNVHDMQRIEETAQTHIDPIEREIRELAESIFAIKDEQEYIVARERQHRDTAESTNERVKWWSIGQLSLLVAVCFWQVFYLKSFFQVKRVV</sequence>
<evidence type="ECO:0000313" key="12">
    <source>
        <dbReference type="Proteomes" id="UP000078561"/>
    </source>
</evidence>
<dbReference type="Proteomes" id="UP000078561">
    <property type="component" value="Unassembled WGS sequence"/>
</dbReference>
<keyword evidence="3 8" id="KW-0812">Transmembrane</keyword>
<dbReference type="STRING" id="4829.A0A163JBX2"/>
<feature type="signal peptide" evidence="9">
    <location>
        <begin position="1"/>
        <end position="19"/>
    </location>
</feature>
<keyword evidence="12" id="KW-1185">Reference proteome</keyword>
<dbReference type="AlphaFoldDB" id="A0A163JBX2"/>